<dbReference type="SMART" id="SM00710">
    <property type="entry name" value="PbH1"/>
    <property type="match status" value="4"/>
</dbReference>
<dbReference type="Gene3D" id="2.160.20.10">
    <property type="entry name" value="Single-stranded right-handed beta-helix, Pectin lyase-like"/>
    <property type="match status" value="1"/>
</dbReference>
<reference evidence="3 4" key="1">
    <citation type="journal article" date="2019" name="Nat. Microbiol.">
        <title>Mediterranean grassland soil C-N compound turnover is dependent on rainfall and depth, and is mediated by genomically divergent microorganisms.</title>
        <authorList>
            <person name="Diamond S."/>
            <person name="Andeer P.F."/>
            <person name="Li Z."/>
            <person name="Crits-Christoph A."/>
            <person name="Burstein D."/>
            <person name="Anantharaman K."/>
            <person name="Lane K.R."/>
            <person name="Thomas B.C."/>
            <person name="Pan C."/>
            <person name="Northen T.R."/>
            <person name="Banfield J.F."/>
        </authorList>
    </citation>
    <scope>NUCLEOTIDE SEQUENCE [LARGE SCALE GENOMIC DNA]</scope>
    <source>
        <strain evidence="3">NP_4</strain>
    </source>
</reference>
<dbReference type="InterPro" id="IPR012334">
    <property type="entry name" value="Pectin_lyas_fold"/>
</dbReference>
<dbReference type="SMART" id="SM00635">
    <property type="entry name" value="BID_2"/>
    <property type="match status" value="3"/>
</dbReference>
<dbReference type="Pfam" id="PF13229">
    <property type="entry name" value="Beta_helix"/>
    <property type="match status" value="1"/>
</dbReference>
<dbReference type="Proteomes" id="UP000319353">
    <property type="component" value="Unassembled WGS sequence"/>
</dbReference>
<dbReference type="SUPFAM" id="SSF49373">
    <property type="entry name" value="Invasin/intimin cell-adhesion fragments"/>
    <property type="match status" value="1"/>
</dbReference>
<comment type="caution">
    <text evidence="3">The sequence shown here is derived from an EMBL/GenBank/DDBJ whole genome shotgun (WGS) entry which is preliminary data.</text>
</comment>
<dbReference type="InterPro" id="IPR003343">
    <property type="entry name" value="Big_2"/>
</dbReference>
<dbReference type="PROSITE" id="PS51257">
    <property type="entry name" value="PROKAR_LIPOPROTEIN"/>
    <property type="match status" value="1"/>
</dbReference>
<feature type="non-terminal residue" evidence="3">
    <location>
        <position position="521"/>
    </location>
</feature>
<feature type="domain" description="BIG2" evidence="2">
    <location>
        <begin position="218"/>
        <end position="298"/>
    </location>
</feature>
<protein>
    <recommendedName>
        <fullName evidence="2">BIG2 domain-containing protein</fullName>
    </recommendedName>
</protein>
<evidence type="ECO:0000259" key="2">
    <source>
        <dbReference type="SMART" id="SM00635"/>
    </source>
</evidence>
<feature type="signal peptide" evidence="1">
    <location>
        <begin position="1"/>
        <end position="22"/>
    </location>
</feature>
<feature type="domain" description="BIG2" evidence="2">
    <location>
        <begin position="134"/>
        <end position="211"/>
    </location>
</feature>
<evidence type="ECO:0000313" key="3">
    <source>
        <dbReference type="EMBL" id="TMI97299.1"/>
    </source>
</evidence>
<feature type="domain" description="BIG2" evidence="2">
    <location>
        <begin position="40"/>
        <end position="117"/>
    </location>
</feature>
<proteinExistence type="predicted"/>
<organism evidence="3 4">
    <name type="scientific">Candidatus Segetimicrobium genomatis</name>
    <dbReference type="NCBI Taxonomy" id="2569760"/>
    <lineage>
        <taxon>Bacteria</taxon>
        <taxon>Bacillati</taxon>
        <taxon>Candidatus Sysuimicrobiota</taxon>
        <taxon>Candidatus Sysuimicrobiia</taxon>
        <taxon>Candidatus Sysuimicrobiales</taxon>
        <taxon>Candidatus Segetimicrobiaceae</taxon>
        <taxon>Candidatus Segetimicrobium</taxon>
    </lineage>
</organism>
<evidence type="ECO:0000313" key="4">
    <source>
        <dbReference type="Proteomes" id="UP000319353"/>
    </source>
</evidence>
<dbReference type="Pfam" id="PF02368">
    <property type="entry name" value="Big_2"/>
    <property type="match status" value="1"/>
</dbReference>
<dbReference type="InterPro" id="IPR039448">
    <property type="entry name" value="Beta_helix"/>
</dbReference>
<accession>A0A537KNG6</accession>
<evidence type="ECO:0000256" key="1">
    <source>
        <dbReference type="SAM" id="SignalP"/>
    </source>
</evidence>
<gene>
    <name evidence="3" type="ORF">E6H01_13300</name>
</gene>
<keyword evidence="1" id="KW-0732">Signal</keyword>
<dbReference type="AlphaFoldDB" id="A0A537KNG6"/>
<dbReference type="EMBL" id="VBAL01000216">
    <property type="protein sequence ID" value="TMI97299.1"/>
    <property type="molecule type" value="Genomic_DNA"/>
</dbReference>
<name>A0A537KNG6_9BACT</name>
<dbReference type="SUPFAM" id="SSF51126">
    <property type="entry name" value="Pectin lyase-like"/>
    <property type="match status" value="1"/>
</dbReference>
<dbReference type="InterPro" id="IPR008964">
    <property type="entry name" value="Invasin/intimin_cell_adhesion"/>
</dbReference>
<dbReference type="InterPro" id="IPR006626">
    <property type="entry name" value="PbH1"/>
</dbReference>
<dbReference type="InterPro" id="IPR011050">
    <property type="entry name" value="Pectin_lyase_fold/virulence"/>
</dbReference>
<feature type="chain" id="PRO_5022181302" description="BIG2 domain-containing protein" evidence="1">
    <location>
        <begin position="23"/>
        <end position="521"/>
    </location>
</feature>
<dbReference type="Gene3D" id="2.60.40.1080">
    <property type="match status" value="1"/>
</dbReference>
<sequence length="521" mass="52439">MPFTFKLSKRLALIKASLAAAAAVLAACERILQVSGPSSPVVQVVVTPDSVTLDPYQTQQFLAYGRTQLGDSVTVSVAWSTSGGTVTAGGMYTADTTAGSYQVTATTQVTASTPAATPTSTTLSGSSQVKNRGQLKRVIVSPAATSVLPGATKQFGAYGKRANGDSVAVSVGYSATGGTISAAGLYAAGQTMGTYRVIATQSGGTLADTAAVTITNVPVASVTVSPAAANVPVGATVQLTATPKDSAGNPLTGRVVTWSSSAPAVATVSNSGLVTGVVPGSATISATSETKTGSSAITVAAPPPPPPPPPSGGVCTDTVAPTVPAALRTFYIDAMNGNDAANGTTSSTPWQTLAKANQTARAGDLFLLQGTFLNQLINPTNSGTTGAPIVYRVWPGATAALDGGQSGVIVWLDGLSNIVVDGLELRNVAYAVMLNSGANHIWLRNLQIHDVGSQALEIIGGSDNRLEDSNIQRCGNAAANAGDCIWIADNAHRNVIVRNTAAYGGHGIIVTGGDKTSVQPS</sequence>